<dbReference type="PANTHER" id="PTHR40266:SF2">
    <property type="entry name" value="TOXIN HIGB-1"/>
    <property type="match status" value="1"/>
</dbReference>
<dbReference type="SUPFAM" id="SSF143011">
    <property type="entry name" value="RelE-like"/>
    <property type="match status" value="1"/>
</dbReference>
<dbReference type="EMBL" id="CAADFY010000197">
    <property type="protein sequence ID" value="VFK60052.1"/>
    <property type="molecule type" value="Genomic_DNA"/>
</dbReference>
<sequence length="72" mass="8417">MGMQKIAFRKLRMLHRSSSVEDLRIPLGNRLEALSENREGQHSIRINDTWRVCFAWRDGNAHAVEIVNYHKG</sequence>
<accession>A0A451A203</accession>
<dbReference type="Gene3D" id="3.30.2310.20">
    <property type="entry name" value="RelE-like"/>
    <property type="match status" value="1"/>
</dbReference>
<dbReference type="PANTHER" id="PTHR40266">
    <property type="entry name" value="TOXIN HIGB-1"/>
    <property type="match status" value="1"/>
</dbReference>
<proteinExistence type="predicted"/>
<gene>
    <name evidence="2" type="ORF">BECKTUN1418E_GA0071001_11946</name>
    <name evidence="1" type="ORF">BECKTUN1418F_GA0071002_11976</name>
</gene>
<evidence type="ECO:0000313" key="1">
    <source>
        <dbReference type="EMBL" id="VFK60052.1"/>
    </source>
</evidence>
<protein>
    <submittedName>
        <fullName evidence="1">Proteic killer suppression protein</fullName>
    </submittedName>
</protein>
<dbReference type="Pfam" id="PF05015">
    <property type="entry name" value="HigB-like_toxin"/>
    <property type="match status" value="1"/>
</dbReference>
<organism evidence="1">
    <name type="scientific">Candidatus Kentrum sp. TUN</name>
    <dbReference type="NCBI Taxonomy" id="2126343"/>
    <lineage>
        <taxon>Bacteria</taxon>
        <taxon>Pseudomonadati</taxon>
        <taxon>Pseudomonadota</taxon>
        <taxon>Gammaproteobacteria</taxon>
        <taxon>Candidatus Kentrum</taxon>
    </lineage>
</organism>
<dbReference type="AlphaFoldDB" id="A0A451A203"/>
<dbReference type="EMBL" id="CAADFV010000194">
    <property type="protein sequence ID" value="VFK69354.1"/>
    <property type="molecule type" value="Genomic_DNA"/>
</dbReference>
<dbReference type="InterPro" id="IPR007711">
    <property type="entry name" value="HigB-1"/>
</dbReference>
<dbReference type="InterPro" id="IPR035093">
    <property type="entry name" value="RelE/ParE_toxin_dom_sf"/>
</dbReference>
<reference evidence="1" key="1">
    <citation type="submission" date="2019-02" db="EMBL/GenBank/DDBJ databases">
        <authorList>
            <person name="Gruber-Vodicka R. H."/>
            <person name="Seah K. B. B."/>
        </authorList>
    </citation>
    <scope>NUCLEOTIDE SEQUENCE</scope>
    <source>
        <strain evidence="2">BECK_BY2</strain>
        <strain evidence="1">BECK_BY3</strain>
    </source>
</reference>
<name>A0A451A203_9GAMM</name>
<evidence type="ECO:0000313" key="2">
    <source>
        <dbReference type="EMBL" id="VFK69354.1"/>
    </source>
</evidence>